<reference evidence="4" key="1">
    <citation type="journal article" date="2009" name="Genome Res.">
        <title>Comparative genomic analyses of the human fungal pathogens Coccidioides and their relatives.</title>
        <authorList>
            <person name="Sharpton T.J."/>
            <person name="Stajich J.E."/>
            <person name="Rounsley S.D."/>
            <person name="Gardner M.J."/>
            <person name="Wortman J.R."/>
            <person name="Jordar V.S."/>
            <person name="Maiti R."/>
            <person name="Kodira C.D."/>
            <person name="Neafsey D.E."/>
            <person name="Zeng Q."/>
            <person name="Hung C.-Y."/>
            <person name="McMahan C."/>
            <person name="Muszewska A."/>
            <person name="Grynberg M."/>
            <person name="Mandel M.A."/>
            <person name="Kellner E.M."/>
            <person name="Barker B.M."/>
            <person name="Galgiani J.N."/>
            <person name="Orbach M.J."/>
            <person name="Kirkland T.N."/>
            <person name="Cole G.T."/>
            <person name="Henn M.R."/>
            <person name="Birren B.W."/>
            <person name="Taylor J.W."/>
        </authorList>
    </citation>
    <scope>NUCLEOTIDE SEQUENCE [LARGE SCALE GENOMIC DNA]</scope>
    <source>
        <strain evidence="4">UAMH 1704</strain>
    </source>
</reference>
<keyword evidence="4" id="KW-1185">Reference proteome</keyword>
<keyword evidence="2" id="KW-0732">Signal</keyword>
<feature type="compositionally biased region" description="Low complexity" evidence="1">
    <location>
        <begin position="814"/>
        <end position="831"/>
    </location>
</feature>
<dbReference type="HOGENOM" id="CLU_330687_0_0_1"/>
<dbReference type="GeneID" id="8441242"/>
<organism evidence="3 4">
    <name type="scientific">Uncinocarpus reesii (strain UAMH 1704)</name>
    <dbReference type="NCBI Taxonomy" id="336963"/>
    <lineage>
        <taxon>Eukaryota</taxon>
        <taxon>Fungi</taxon>
        <taxon>Dikarya</taxon>
        <taxon>Ascomycota</taxon>
        <taxon>Pezizomycotina</taxon>
        <taxon>Eurotiomycetes</taxon>
        <taxon>Eurotiomycetidae</taxon>
        <taxon>Onygenales</taxon>
        <taxon>Onygenaceae</taxon>
        <taxon>Uncinocarpus</taxon>
    </lineage>
</organism>
<dbReference type="OrthoDB" id="4369251at2759"/>
<feature type="compositionally biased region" description="Polar residues" evidence="1">
    <location>
        <begin position="832"/>
        <end position="853"/>
    </location>
</feature>
<sequence length="867" mass="98285">MGYTQRRKTVFRKLRQLLVVFRLRAFIVLSDGDDNHYCLRSHKGYPPPDLVQLLPETTRTLDDFQKIDTNFHLNMKLKEDRTASSGGDYSSRATFVPPQFSPLNEVRQSANVLSTPEGSHQHNMATLFGEKPRRRRKTDGISSESTIKGKQKAGADYTVFHEQAVPHLLSFYWHGGRVRKDAKRKLDQLNDEIQKFNLKNNLTGNTGYIPVDLLKSDVESLDEAVKEKSKALFEHAKGLIQRTLQVYALPPELGPRQEEFNKKLRVGDATAPHEDDIESTDKGATAADYSPYWDQATPHITSLLWGRGPLREDAISKLQRLNEKISQWNKNNSLFHLGGTIPLVDLIREAGELDRAVRRKDRGKFERIKSTIEEILDGSKVPQEWSPQEEDFIAVLASGGESTDEDSGHESNDRHEGDTSQEENDLGAEGGNQENIEGVEHSFDDLRREAERAYGVSFQDGTVTGWRGRGNGYTVCVMYKCNGIATGRLERAGGRDFVMDARSHIATNSRGDLRDNNTNVPVTRRNQGRVGRRVWTGKRVKKYGLIYWKVDDAWVQDPTAPLRPAQKAWYPETYLSILWDDGCWTKESRANCRNIFNTASDYQADMILYTIARQQEAKYQTALTGREVQIPEAPTSNPHWRNANARGGAHYTIPRAREVGYVDEEDEEDGFVVSDEEYEVSESELETYEDSEVEHNGGERRRGASHEFSPRQQPHPREHSEYISSVRPGRNQGFARNPVEDEEDEESDVDVRLPRPREYTRRDRPKDNEEATIRSTGRRRSNPGSARKTMQEEPREETSYRTPGRMQHQRGGRSSSMTTPSSAAPAIFSSAGRSLSSATTPMTPLDTPSRTKGSGSGKKVKFTRHAW</sequence>
<feature type="compositionally biased region" description="Basic and acidic residues" evidence="1">
    <location>
        <begin position="693"/>
        <end position="721"/>
    </location>
</feature>
<gene>
    <name evidence="3" type="ORF">UREG_07922</name>
</gene>
<dbReference type="STRING" id="336963.C4K0A8"/>
<dbReference type="KEGG" id="ure:UREG_07922"/>
<evidence type="ECO:0000256" key="2">
    <source>
        <dbReference type="SAM" id="SignalP"/>
    </source>
</evidence>
<dbReference type="Proteomes" id="UP000002058">
    <property type="component" value="Unassembled WGS sequence"/>
</dbReference>
<feature type="region of interest" description="Disordered" evidence="1">
    <location>
        <begin position="675"/>
        <end position="867"/>
    </location>
</feature>
<evidence type="ECO:0000313" key="4">
    <source>
        <dbReference type="Proteomes" id="UP000002058"/>
    </source>
</evidence>
<feature type="compositionally biased region" description="Basic and acidic residues" evidence="1">
    <location>
        <begin position="406"/>
        <end position="418"/>
    </location>
</feature>
<dbReference type="InParanoid" id="C4K0A8"/>
<protein>
    <submittedName>
        <fullName evidence="3">Uncharacterized protein</fullName>
    </submittedName>
</protein>
<accession>C4K0A8</accession>
<dbReference type="VEuPathDB" id="FungiDB:UREG_07922"/>
<name>C4K0A8_UNCRE</name>
<dbReference type="AlphaFoldDB" id="C4K0A8"/>
<proteinExistence type="predicted"/>
<feature type="chain" id="PRO_5002938004" evidence="2">
    <location>
        <begin position="33"/>
        <end position="867"/>
    </location>
</feature>
<feature type="compositionally biased region" description="Basic and acidic residues" evidence="1">
    <location>
        <begin position="749"/>
        <end position="772"/>
    </location>
</feature>
<dbReference type="OMA" id="KESRANC"/>
<dbReference type="RefSeq" id="XP_002582235.1">
    <property type="nucleotide sequence ID" value="XM_002582189.1"/>
</dbReference>
<feature type="compositionally biased region" description="Basic and acidic residues" evidence="1">
    <location>
        <begin position="789"/>
        <end position="799"/>
    </location>
</feature>
<evidence type="ECO:0000256" key="1">
    <source>
        <dbReference type="SAM" id="MobiDB-lite"/>
    </source>
</evidence>
<feature type="compositionally biased region" description="Acidic residues" evidence="1">
    <location>
        <begin position="675"/>
        <end position="692"/>
    </location>
</feature>
<feature type="signal peptide" evidence="2">
    <location>
        <begin position="1"/>
        <end position="32"/>
    </location>
</feature>
<dbReference type="eggNOG" id="ENOG502QT2T">
    <property type="taxonomic scope" value="Eukaryota"/>
</dbReference>
<feature type="compositionally biased region" description="Basic residues" evidence="1">
    <location>
        <begin position="858"/>
        <end position="867"/>
    </location>
</feature>
<feature type="region of interest" description="Disordered" evidence="1">
    <location>
        <begin position="399"/>
        <end position="437"/>
    </location>
</feature>
<evidence type="ECO:0000313" key="3">
    <source>
        <dbReference type="EMBL" id="EEP83057.1"/>
    </source>
</evidence>
<dbReference type="EMBL" id="CH476620">
    <property type="protein sequence ID" value="EEP83057.1"/>
    <property type="molecule type" value="Genomic_DNA"/>
</dbReference>